<name>A0ACD3STC6_9BURK</name>
<dbReference type="EMBL" id="AKCV02000007">
    <property type="protein sequence ID" value="TMS59461.1"/>
    <property type="molecule type" value="Genomic_DNA"/>
</dbReference>
<keyword evidence="1" id="KW-0067">ATP-binding</keyword>
<organism evidence="1 2">
    <name type="scientific">Imbroritus primus</name>
    <dbReference type="NCBI Taxonomy" id="3058603"/>
    <lineage>
        <taxon>Bacteria</taxon>
        <taxon>Pseudomonadati</taxon>
        <taxon>Pseudomonadota</taxon>
        <taxon>Betaproteobacteria</taxon>
        <taxon>Burkholderiales</taxon>
        <taxon>Burkholderiaceae</taxon>
        <taxon>Imbroritus</taxon>
    </lineage>
</organism>
<sequence length="301" mass="33553">MAAVLEERPVDTTGKKLAVTAGEIKLEHVCKTYGKGPFAKDVIKDCSFLIERSKLTVMIGPSGCGKSSLIRLIAGFESPTSGKITLNGKPVTHPGRDRLVVFQESALFPWMTTYDNIMYGPRARGEDNQKTRDLANFLLDKVGLTAFRDKYPTQLSGGMQRRAELARAMINNPEVMVLDEPFRGLDAMSKELMWEYYAKLFEESHRTNFFVTTDIDEAVYLADRLLIMTNTPMQVRAVIEVDVPRPRSLSSFFTSDRANDVKMQALSLLHEEAMKSFSGGSKAAADFVEAYAKRKNATAAE</sequence>
<protein>
    <submittedName>
        <fullName evidence="1">ABC transporter ATP-binding protein</fullName>
    </submittedName>
</protein>
<proteinExistence type="predicted"/>
<evidence type="ECO:0000313" key="2">
    <source>
        <dbReference type="Proteomes" id="UP000004277"/>
    </source>
</evidence>
<keyword evidence="2" id="KW-1185">Reference proteome</keyword>
<dbReference type="Proteomes" id="UP000004277">
    <property type="component" value="Unassembled WGS sequence"/>
</dbReference>
<reference evidence="1" key="1">
    <citation type="submission" date="2019-05" db="EMBL/GenBank/DDBJ databases">
        <title>Revised genome assembly of Burkholderiaceae (previously Ralstonia) sp. PBA.</title>
        <authorList>
            <person name="Gan H.M."/>
        </authorList>
    </citation>
    <scope>NUCLEOTIDE SEQUENCE</scope>
    <source>
        <strain evidence="1">PBA</strain>
    </source>
</reference>
<gene>
    <name evidence="1" type="ORF">MW7_002335</name>
</gene>
<comment type="caution">
    <text evidence="1">The sequence shown here is derived from an EMBL/GenBank/DDBJ whole genome shotgun (WGS) entry which is preliminary data.</text>
</comment>
<evidence type="ECO:0000313" key="1">
    <source>
        <dbReference type="EMBL" id="TMS59461.1"/>
    </source>
</evidence>
<keyword evidence="1" id="KW-0547">Nucleotide-binding</keyword>
<accession>A0ACD3STC6</accession>